<sequence>MAQNPRRPNVFEFAAQSKPASSIPIPINQRVKSSHADSTLIVSDENEDTLKNTINNVLDDIDDEHCTPDTEKDIELGNIVPEDTGTDSDVMKSHDFFPWPI</sequence>
<dbReference type="Proteomes" id="UP001211907">
    <property type="component" value="Unassembled WGS sequence"/>
</dbReference>
<evidence type="ECO:0000313" key="1">
    <source>
        <dbReference type="EMBL" id="KAJ3108610.1"/>
    </source>
</evidence>
<comment type="caution">
    <text evidence="1">The sequence shown here is derived from an EMBL/GenBank/DDBJ whole genome shotgun (WGS) entry which is preliminary data.</text>
</comment>
<reference evidence="1" key="1">
    <citation type="submission" date="2020-05" db="EMBL/GenBank/DDBJ databases">
        <title>Phylogenomic resolution of chytrid fungi.</title>
        <authorList>
            <person name="Stajich J.E."/>
            <person name="Amses K."/>
            <person name="Simmons R."/>
            <person name="Seto K."/>
            <person name="Myers J."/>
            <person name="Bonds A."/>
            <person name="Quandt C.A."/>
            <person name="Barry K."/>
            <person name="Liu P."/>
            <person name="Grigoriev I."/>
            <person name="Longcore J.E."/>
            <person name="James T.Y."/>
        </authorList>
    </citation>
    <scope>NUCLEOTIDE SEQUENCE</scope>
    <source>
        <strain evidence="1">JEL0513</strain>
    </source>
</reference>
<protein>
    <submittedName>
        <fullName evidence="1">Uncharacterized protein</fullName>
    </submittedName>
</protein>
<accession>A0AAD5SU92</accession>
<evidence type="ECO:0000313" key="2">
    <source>
        <dbReference type="Proteomes" id="UP001211907"/>
    </source>
</evidence>
<gene>
    <name evidence="1" type="ORF">HK100_003404</name>
</gene>
<dbReference type="EMBL" id="JADGJH010001849">
    <property type="protein sequence ID" value="KAJ3108610.1"/>
    <property type="molecule type" value="Genomic_DNA"/>
</dbReference>
<dbReference type="AlphaFoldDB" id="A0AAD5SU92"/>
<proteinExistence type="predicted"/>
<organism evidence="1 2">
    <name type="scientific">Physocladia obscura</name>
    <dbReference type="NCBI Taxonomy" id="109957"/>
    <lineage>
        <taxon>Eukaryota</taxon>
        <taxon>Fungi</taxon>
        <taxon>Fungi incertae sedis</taxon>
        <taxon>Chytridiomycota</taxon>
        <taxon>Chytridiomycota incertae sedis</taxon>
        <taxon>Chytridiomycetes</taxon>
        <taxon>Chytridiales</taxon>
        <taxon>Chytriomycetaceae</taxon>
        <taxon>Physocladia</taxon>
    </lineage>
</organism>
<keyword evidence="2" id="KW-1185">Reference proteome</keyword>
<name>A0AAD5SU92_9FUNG</name>